<dbReference type="Proteomes" id="UP001589693">
    <property type="component" value="Unassembled WGS sequence"/>
</dbReference>
<dbReference type="InterPro" id="IPR001107">
    <property type="entry name" value="Band_7"/>
</dbReference>
<dbReference type="Pfam" id="PF01145">
    <property type="entry name" value="Band_7"/>
    <property type="match status" value="1"/>
</dbReference>
<protein>
    <submittedName>
        <fullName evidence="2">SPFH domain-containing protein</fullName>
    </submittedName>
</protein>
<proteinExistence type="predicted"/>
<evidence type="ECO:0000313" key="2">
    <source>
        <dbReference type="EMBL" id="MFB9907503.1"/>
    </source>
</evidence>
<reference evidence="2 3" key="1">
    <citation type="submission" date="2024-09" db="EMBL/GenBank/DDBJ databases">
        <authorList>
            <person name="Sun Q."/>
            <person name="Mori K."/>
        </authorList>
    </citation>
    <scope>NUCLEOTIDE SEQUENCE [LARGE SCALE GENOMIC DNA]</scope>
    <source>
        <strain evidence="2 3">TBRC 7907</strain>
    </source>
</reference>
<sequence>MADISATLGLRHLRGAPTVHVRHIRHGKLVHEGTGLSFWFRPRTAVLSEVPVDDRELPMLFHARTSDFQDVTVQLTLTYRFADPATAADRVDFSIDPDSGAWRGDPLAQVGGLLTESAQQHALALLSRTPLAEALVDGVGAVHDRITRGLGADARLAQTGLAVVDVRVVAIRPEPEVEKALRTSAREKVQQDADRAIYERRARAVERERAIGENELQNQIELAKREEQLVAQRGANARRQAEEAAEADRVESAALAAREVRLAEAKAVGEKALAEAEAARLNAYRDLPEAVLMGLAVKELAANLPKIENLVLTPDLLAPLLTKLGVGR</sequence>
<dbReference type="InterPro" id="IPR036013">
    <property type="entry name" value="Band_7/SPFH_dom_sf"/>
</dbReference>
<gene>
    <name evidence="2" type="ORF">ACFFQA_26525</name>
</gene>
<name>A0ABV6A320_9PSEU</name>
<comment type="caution">
    <text evidence="2">The sequence shown here is derived from an EMBL/GenBank/DDBJ whole genome shotgun (WGS) entry which is preliminary data.</text>
</comment>
<organism evidence="2 3">
    <name type="scientific">Allokutzneria oryzae</name>
    <dbReference type="NCBI Taxonomy" id="1378989"/>
    <lineage>
        <taxon>Bacteria</taxon>
        <taxon>Bacillati</taxon>
        <taxon>Actinomycetota</taxon>
        <taxon>Actinomycetes</taxon>
        <taxon>Pseudonocardiales</taxon>
        <taxon>Pseudonocardiaceae</taxon>
        <taxon>Allokutzneria</taxon>
    </lineage>
</organism>
<evidence type="ECO:0000313" key="3">
    <source>
        <dbReference type="Proteomes" id="UP001589693"/>
    </source>
</evidence>
<dbReference type="Gene3D" id="3.30.479.30">
    <property type="entry name" value="Band 7 domain"/>
    <property type="match status" value="1"/>
</dbReference>
<evidence type="ECO:0000259" key="1">
    <source>
        <dbReference type="Pfam" id="PF01145"/>
    </source>
</evidence>
<dbReference type="RefSeq" id="WP_377857789.1">
    <property type="nucleotide sequence ID" value="NZ_JBHLZU010000021.1"/>
</dbReference>
<dbReference type="EMBL" id="JBHLZU010000021">
    <property type="protein sequence ID" value="MFB9907503.1"/>
    <property type="molecule type" value="Genomic_DNA"/>
</dbReference>
<keyword evidence="3" id="KW-1185">Reference proteome</keyword>
<accession>A0ABV6A320</accession>
<feature type="domain" description="Band 7" evidence="1">
    <location>
        <begin position="24"/>
        <end position="203"/>
    </location>
</feature>